<dbReference type="SMART" id="SM00233">
    <property type="entry name" value="PH"/>
    <property type="match status" value="1"/>
</dbReference>
<dbReference type="Gene3D" id="2.30.29.30">
    <property type="entry name" value="Pleckstrin-homology domain (PH domain)/Phosphotyrosine-binding domain (PTB)"/>
    <property type="match status" value="1"/>
</dbReference>
<keyword evidence="3" id="KW-0493">Microtubule</keyword>
<dbReference type="CDD" id="cd01365">
    <property type="entry name" value="KISc_KIF1A_KIF1B"/>
    <property type="match status" value="1"/>
</dbReference>
<dbReference type="Proteomes" id="UP000694551">
    <property type="component" value="Unplaced"/>
</dbReference>
<evidence type="ECO:0000256" key="4">
    <source>
        <dbReference type="ARBA" id="ARBA00022741"/>
    </source>
</evidence>
<dbReference type="Pfam" id="PF12423">
    <property type="entry name" value="KIF1B"/>
    <property type="match status" value="1"/>
</dbReference>
<protein>
    <submittedName>
        <fullName evidence="14">Kinesin family member 1B</fullName>
    </submittedName>
</protein>
<evidence type="ECO:0000256" key="9">
    <source>
        <dbReference type="PROSITE-ProRule" id="PRU00283"/>
    </source>
</evidence>
<comment type="similarity">
    <text evidence="9">Belongs to the TRAFAC class myosin-kinesin ATPase superfamily. Kinesin family.</text>
</comment>
<reference evidence="14" key="2">
    <citation type="submission" date="2025-09" db="UniProtKB">
        <authorList>
            <consortium name="Ensembl"/>
        </authorList>
    </citation>
    <scope>IDENTIFICATION</scope>
</reference>
<dbReference type="PROSITE" id="PS50003">
    <property type="entry name" value="PH_DOMAIN"/>
    <property type="match status" value="1"/>
</dbReference>
<keyword evidence="8" id="KW-0206">Cytoskeleton</keyword>
<dbReference type="SUPFAM" id="SSF52540">
    <property type="entry name" value="P-loop containing nucleoside triphosphate hydrolases"/>
    <property type="match status" value="1"/>
</dbReference>
<dbReference type="GO" id="GO:0005874">
    <property type="term" value="C:microtubule"/>
    <property type="evidence" value="ECO:0007669"/>
    <property type="project" value="UniProtKB-KW"/>
</dbReference>
<dbReference type="CDD" id="cd01233">
    <property type="entry name" value="PH_KIFIA_KIFIB"/>
    <property type="match status" value="1"/>
</dbReference>
<evidence type="ECO:0000256" key="8">
    <source>
        <dbReference type="ARBA" id="ARBA00023212"/>
    </source>
</evidence>
<dbReference type="InterPro" id="IPR001752">
    <property type="entry name" value="Kinesin_motor_dom"/>
</dbReference>
<evidence type="ECO:0000256" key="3">
    <source>
        <dbReference type="ARBA" id="ARBA00022701"/>
    </source>
</evidence>
<dbReference type="Pfam" id="PF12473">
    <property type="entry name" value="DUF3694"/>
    <property type="match status" value="1"/>
</dbReference>
<dbReference type="Pfam" id="PF00169">
    <property type="entry name" value="PH"/>
    <property type="match status" value="1"/>
</dbReference>
<dbReference type="Pfam" id="PF00225">
    <property type="entry name" value="Kinesin"/>
    <property type="match status" value="1"/>
</dbReference>
<dbReference type="Gene3D" id="6.10.250.2520">
    <property type="match status" value="1"/>
</dbReference>
<dbReference type="PROSITE" id="PS50067">
    <property type="entry name" value="KINESIN_MOTOR_2"/>
    <property type="match status" value="1"/>
</dbReference>
<dbReference type="PRINTS" id="PR00380">
    <property type="entry name" value="KINESINHEAVY"/>
</dbReference>
<dbReference type="FunFam" id="2.30.29.30:FF:000023">
    <property type="entry name" value="Kinesin family member 1B"/>
    <property type="match status" value="1"/>
</dbReference>
<evidence type="ECO:0000313" key="14">
    <source>
        <dbReference type="Ensembl" id="ENSSOCP00000008781.1"/>
    </source>
</evidence>
<name>A0A8D0EYT2_STROC</name>
<dbReference type="Pfam" id="PF16183">
    <property type="entry name" value="Kinesin_assoc"/>
    <property type="match status" value="1"/>
</dbReference>
<dbReference type="GO" id="GO:0003777">
    <property type="term" value="F:microtubule motor activity"/>
    <property type="evidence" value="ECO:0007669"/>
    <property type="project" value="InterPro"/>
</dbReference>
<feature type="domain" description="Kinesin motor" evidence="13">
    <location>
        <begin position="5"/>
        <end position="348"/>
    </location>
</feature>
<organism evidence="14 15">
    <name type="scientific">Strix occidentalis caurina</name>
    <name type="common">northern spotted owl</name>
    <dbReference type="NCBI Taxonomy" id="311401"/>
    <lineage>
        <taxon>Eukaryota</taxon>
        <taxon>Metazoa</taxon>
        <taxon>Chordata</taxon>
        <taxon>Craniata</taxon>
        <taxon>Vertebrata</taxon>
        <taxon>Euteleostomi</taxon>
        <taxon>Archelosauria</taxon>
        <taxon>Archosauria</taxon>
        <taxon>Dinosauria</taxon>
        <taxon>Saurischia</taxon>
        <taxon>Theropoda</taxon>
        <taxon>Coelurosauria</taxon>
        <taxon>Aves</taxon>
        <taxon>Neognathae</taxon>
        <taxon>Neoaves</taxon>
        <taxon>Telluraves</taxon>
        <taxon>Strigiformes</taxon>
        <taxon>Strigidae</taxon>
        <taxon>Strix</taxon>
    </lineage>
</organism>
<evidence type="ECO:0000313" key="15">
    <source>
        <dbReference type="Proteomes" id="UP000694551"/>
    </source>
</evidence>
<keyword evidence="7 9" id="KW-0505">Motor protein</keyword>
<dbReference type="InterPro" id="IPR001849">
    <property type="entry name" value="PH_domain"/>
</dbReference>
<dbReference type="Ensembl" id="ENSSOCT00000009008.1">
    <property type="protein sequence ID" value="ENSSOCP00000008781.1"/>
    <property type="gene ID" value="ENSSOCG00000005564.1"/>
</dbReference>
<dbReference type="GO" id="GO:0008017">
    <property type="term" value="F:microtubule binding"/>
    <property type="evidence" value="ECO:0007669"/>
    <property type="project" value="InterPro"/>
</dbReference>
<sequence>MSGASVKVAVRVRPFNSRETSKESKCIIQMQGNSTSIINPKNPKEAPKSFSFDYSYWSHTSPEDPCFASQSRVYNDIGKEMLLHAFEGYNVCIFAYGQTGAGKSYTMMGKQEESQAGIIPQLCEELFEKINDNSNEEMSYSVEVSYMEIYCERVRDLLNPKNKGNLRVREHPLLGPYVEDLSKLAVTSYTDIADLMDAGNKARTVAATNMNETSSRSHAVFTIVFTQKKHDTETDLSTEKVSKISLVDLAGSERADSTGAKGTRLKEGANINKSLTTLGKVISALAEVSKKKKKTDFIPYRDSVLTWLLRENLGGNSRTAMVAALSPADINYDETLSTLRYADRAKQIKCNAVINEDPNAKLVRELKEEVTRLKDLLRAQGLGDIIDTSMGSLTASPSSCSLSSQVGLTSVSSIQERIMSTPGGEEAIERLKESEKIIAELNETWEEKLRKTEAIRMEREALLAEMGVAIREDGGTLGVFSPKKTPHLVNLNEDPLMSECLLYYIKDGITRVGQADAERRQDIVLSGAHIKEEHCIFRSERNNNGEGKKTTPMMFFNGNRIIMGKNHVFRFNHPEQARAEREKTPSAETPSEPVDWTFAQRELLEKQGIDMKQEMEKRLQEMEILYKKEKEEADLLLEQQRLDYESKLQALQKQVETRSLAAETTEEEEEEEEVPWTRHEYELAQWAFRKWKFHQFTSLRDQLWGNAVYLKEANAISVELKKKVQFQFVLLTDTLYSPLPPELLPTEMEKTRDNRPFPRTVVAVEVQDLKNGATHYWSLEKLKQRLDLMREMYDRAGEMASNTQDESESAMTGSDPFYDRFHWFKLVGRAFVYLSNLLYPVPLIHRVAVVSEKGEVRGFLRVAVQAIAADEEAPDYGSGIRQSGTAKISFDNEYFDKSDFSSVAMTRSGLSLEELRIVEGQGQNSEVTTPPEEINRMNELDLKSATLDGKMTMEGFTEEIGDHLKLGSVFTFRVTVLQASGILPEYADIFCQFNFLHRHDEAFSTEPLKNNGRGTPLGFYHVQNIAVEVTESFVEYIKTKPVVFEVFGHYQQHPLHLQGQDLNSPPQPSRRFFPPPMPLSKPVPATKLNTMSKPSLGQSVSKYDLLVWFEISELEPTGEYIPAIVDHTGGLPCQGTFLLHQGIQRRITVTIIHEKGSELHWKDVRELVVGRIRNKAEVDEAAVDAILSLNIISAKYLKSSHSSNRTFYRFEAVWDSSLHNSLLLNRVTPYGEKIYMTLSAYLELDHCIQPAVITKDVCMVFYSRDAKISPPRSLRSLFGSGYSKSPDSNRVTGIYELSLCKMADTGSPGMQRRRRKVLDTSVAYVRGEENLAGWRPRGDSLILEHQWELEKLELLHEVEKTRHFLLLREKLGDSIPKSLSDSLSPSLSSGTLSTSTSISSQISTTTFESAVTPSESSGYDSADIESLVDREKELATKCLQLLTHTFNREFNQVYNSISDCKLSDISPIGRDPSVSSFSSATLTPSSTCPSLVDSRCNSVDQKTPEANSRASSPCHEVEQFQLIPTVETSYLARAGKNEFLNLVPDIEEIRPGSVVSKKGYLHFKEPLSSSWAKHFVVVRRPYVFIYNSDKDPVERGIINLSTAQVEYSEDQQAMVKTPNTFGVCTKHRGVLLQAINDKDMNDWLYAFNPLLAGTIRSKLARRRTGQLKY</sequence>
<feature type="region of interest" description="Disordered" evidence="11">
    <location>
        <begin position="1403"/>
        <end position="1423"/>
    </location>
</feature>
<evidence type="ECO:0000259" key="12">
    <source>
        <dbReference type="PROSITE" id="PS50003"/>
    </source>
</evidence>
<dbReference type="InterPro" id="IPR022140">
    <property type="entry name" value="Kinesin-like_KIF1-typ"/>
</dbReference>
<keyword evidence="4 9" id="KW-0547">Nucleotide-binding</keyword>
<keyword evidence="2" id="KW-0963">Cytoplasm</keyword>
<proteinExistence type="inferred from homology"/>
<reference evidence="14" key="1">
    <citation type="submission" date="2025-08" db="UniProtKB">
        <authorList>
            <consortium name="Ensembl"/>
        </authorList>
    </citation>
    <scope>IDENTIFICATION</scope>
</reference>
<evidence type="ECO:0000259" key="13">
    <source>
        <dbReference type="PROSITE" id="PS50067"/>
    </source>
</evidence>
<evidence type="ECO:0000256" key="1">
    <source>
        <dbReference type="ARBA" id="ARBA00004245"/>
    </source>
</evidence>
<dbReference type="InterPro" id="IPR008984">
    <property type="entry name" value="SMAD_FHA_dom_sf"/>
</dbReference>
<dbReference type="InterPro" id="IPR022164">
    <property type="entry name" value="Kinesin-like"/>
</dbReference>
<dbReference type="SUPFAM" id="SSF50729">
    <property type="entry name" value="PH domain-like"/>
    <property type="match status" value="1"/>
</dbReference>
<dbReference type="InterPro" id="IPR049780">
    <property type="entry name" value="PH_KIFIA_KIFIB"/>
</dbReference>
<keyword evidence="15" id="KW-1185">Reference proteome</keyword>
<dbReference type="InterPro" id="IPR027417">
    <property type="entry name" value="P-loop_NTPase"/>
</dbReference>
<feature type="compositionally biased region" description="Polar residues" evidence="11">
    <location>
        <begin position="1407"/>
        <end position="1419"/>
    </location>
</feature>
<dbReference type="PANTHER" id="PTHR47117">
    <property type="entry name" value="STAR-RELATED LIPID TRANSFER PROTEIN 9"/>
    <property type="match status" value="1"/>
</dbReference>
<dbReference type="InterPro" id="IPR019821">
    <property type="entry name" value="Kinesin_motor_CS"/>
</dbReference>
<dbReference type="InterPro" id="IPR032405">
    <property type="entry name" value="Kinesin_assoc"/>
</dbReference>
<dbReference type="GO" id="GO:0010970">
    <property type="term" value="P:transport along microtubule"/>
    <property type="evidence" value="ECO:0007669"/>
    <property type="project" value="UniProtKB-ARBA"/>
</dbReference>
<evidence type="ECO:0000256" key="7">
    <source>
        <dbReference type="ARBA" id="ARBA00023175"/>
    </source>
</evidence>
<feature type="binding site" evidence="9">
    <location>
        <begin position="97"/>
        <end position="104"/>
    </location>
    <ligand>
        <name>ATP</name>
        <dbReference type="ChEBI" id="CHEBI:30616"/>
    </ligand>
</feature>
<feature type="domain" description="PH" evidence="12">
    <location>
        <begin position="1554"/>
        <end position="1652"/>
    </location>
</feature>
<dbReference type="PROSITE" id="PS00411">
    <property type="entry name" value="KINESIN_MOTOR_1"/>
    <property type="match status" value="1"/>
</dbReference>
<dbReference type="PANTHER" id="PTHR47117:SF4">
    <property type="entry name" value="KINESIN-LIKE PROTEIN KIF1B ISOFORM X1"/>
    <property type="match status" value="1"/>
</dbReference>
<keyword evidence="5 9" id="KW-0067">ATP-binding</keyword>
<evidence type="ECO:0000256" key="10">
    <source>
        <dbReference type="SAM" id="Coils"/>
    </source>
</evidence>
<evidence type="ECO:0000256" key="5">
    <source>
        <dbReference type="ARBA" id="ARBA00022840"/>
    </source>
</evidence>
<comment type="subcellular location">
    <subcellularLocation>
        <location evidence="1">Cytoplasm</location>
        <location evidence="1">Cytoskeleton</location>
    </subcellularLocation>
</comment>
<evidence type="ECO:0000256" key="6">
    <source>
        <dbReference type="ARBA" id="ARBA00023054"/>
    </source>
</evidence>
<dbReference type="SMART" id="SM00129">
    <property type="entry name" value="KISc"/>
    <property type="match status" value="1"/>
</dbReference>
<evidence type="ECO:0000256" key="2">
    <source>
        <dbReference type="ARBA" id="ARBA00022490"/>
    </source>
</evidence>
<dbReference type="SUPFAM" id="SSF49879">
    <property type="entry name" value="SMAD/FHA domain"/>
    <property type="match status" value="1"/>
</dbReference>
<accession>A0A8D0EYT2</accession>
<dbReference type="Gene3D" id="3.40.850.10">
    <property type="entry name" value="Kinesin motor domain"/>
    <property type="match status" value="1"/>
</dbReference>
<feature type="coiled-coil region" evidence="10">
    <location>
        <begin position="612"/>
        <end position="668"/>
    </location>
</feature>
<dbReference type="GO" id="GO:0005524">
    <property type="term" value="F:ATP binding"/>
    <property type="evidence" value="ECO:0007669"/>
    <property type="project" value="UniProtKB-UniRule"/>
</dbReference>
<dbReference type="Gene3D" id="2.60.200.20">
    <property type="match status" value="1"/>
</dbReference>
<dbReference type="InterPro" id="IPR036961">
    <property type="entry name" value="Kinesin_motor_dom_sf"/>
</dbReference>
<evidence type="ECO:0000256" key="11">
    <source>
        <dbReference type="SAM" id="MobiDB-lite"/>
    </source>
</evidence>
<keyword evidence="6 10" id="KW-0175">Coiled coil</keyword>
<dbReference type="InterPro" id="IPR011993">
    <property type="entry name" value="PH-like_dom_sf"/>
</dbReference>
<dbReference type="FunFam" id="3.40.850.10:FF:000004">
    <property type="entry name" value="Kinesin-like protein isoform 2"/>
    <property type="match status" value="1"/>
</dbReference>